<dbReference type="Proteomes" id="UP000821866">
    <property type="component" value="Chromosome 4"/>
</dbReference>
<organism evidence="1 2">
    <name type="scientific">Rhipicephalus microplus</name>
    <name type="common">Cattle tick</name>
    <name type="synonym">Boophilus microplus</name>
    <dbReference type="NCBI Taxonomy" id="6941"/>
    <lineage>
        <taxon>Eukaryota</taxon>
        <taxon>Metazoa</taxon>
        <taxon>Ecdysozoa</taxon>
        <taxon>Arthropoda</taxon>
        <taxon>Chelicerata</taxon>
        <taxon>Arachnida</taxon>
        <taxon>Acari</taxon>
        <taxon>Parasitiformes</taxon>
        <taxon>Ixodida</taxon>
        <taxon>Ixodoidea</taxon>
        <taxon>Ixodidae</taxon>
        <taxon>Rhipicephalinae</taxon>
        <taxon>Rhipicephalus</taxon>
        <taxon>Boophilus</taxon>
    </lineage>
</organism>
<dbReference type="EMBL" id="JABSTU010000006">
    <property type="protein sequence ID" value="KAH8028946.1"/>
    <property type="molecule type" value="Genomic_DNA"/>
</dbReference>
<keyword evidence="2" id="KW-1185">Reference proteome</keyword>
<dbReference type="PANTHER" id="PTHR46599">
    <property type="entry name" value="PIGGYBAC TRANSPOSABLE ELEMENT-DERIVED PROTEIN 4"/>
    <property type="match status" value="1"/>
</dbReference>
<proteinExistence type="predicted"/>
<evidence type="ECO:0000313" key="1">
    <source>
        <dbReference type="EMBL" id="KAH8028946.1"/>
    </source>
</evidence>
<name>A0A9J6E3V8_RHIMP</name>
<dbReference type="AlphaFoldDB" id="A0A9J6E3V8"/>
<gene>
    <name evidence="1" type="ORF">HPB51_020873</name>
</gene>
<sequence>MIASCNVLNKCVRWWKTLFFHSVDIACVNSYVFFQAHRQQHAGASELLRPSNFDQLAFRMELAQQLLDLEERPQVPTPPQTRSTQHKPYRLEKRRRCKECYEDNKLDHKTNVIRTTCNVCLCFTTARNCFAQYHANLRN</sequence>
<reference evidence="1" key="2">
    <citation type="submission" date="2021-09" db="EMBL/GenBank/DDBJ databases">
        <authorList>
            <person name="Jia N."/>
            <person name="Wang J."/>
            <person name="Shi W."/>
            <person name="Du L."/>
            <person name="Sun Y."/>
            <person name="Zhan W."/>
            <person name="Jiang J."/>
            <person name="Wang Q."/>
            <person name="Zhang B."/>
            <person name="Ji P."/>
            <person name="Sakyi L.B."/>
            <person name="Cui X."/>
            <person name="Yuan T."/>
            <person name="Jiang B."/>
            <person name="Yang W."/>
            <person name="Lam T.T.-Y."/>
            <person name="Chang Q."/>
            <person name="Ding S."/>
            <person name="Wang X."/>
            <person name="Zhu J."/>
            <person name="Ruan X."/>
            <person name="Zhao L."/>
            <person name="Wei J."/>
            <person name="Que T."/>
            <person name="Du C."/>
            <person name="Cheng J."/>
            <person name="Dai P."/>
            <person name="Han X."/>
            <person name="Huang E."/>
            <person name="Gao Y."/>
            <person name="Liu J."/>
            <person name="Shao H."/>
            <person name="Ye R."/>
            <person name="Li L."/>
            <person name="Wei W."/>
            <person name="Wang X."/>
            <person name="Wang C."/>
            <person name="Huo Q."/>
            <person name="Li W."/>
            <person name="Guo W."/>
            <person name="Chen H."/>
            <person name="Chen S."/>
            <person name="Zhou L."/>
            <person name="Zhou L."/>
            <person name="Ni X."/>
            <person name="Tian J."/>
            <person name="Zhou Y."/>
            <person name="Sheng Y."/>
            <person name="Liu T."/>
            <person name="Pan Y."/>
            <person name="Xia L."/>
            <person name="Li J."/>
            <person name="Zhao F."/>
            <person name="Cao W."/>
        </authorList>
    </citation>
    <scope>NUCLEOTIDE SEQUENCE</scope>
    <source>
        <strain evidence="1">Rmic-2018</strain>
        <tissue evidence="1">Larvae</tissue>
    </source>
</reference>
<protein>
    <submittedName>
        <fullName evidence="1">Uncharacterized protein</fullName>
    </submittedName>
</protein>
<reference evidence="1" key="1">
    <citation type="journal article" date="2020" name="Cell">
        <title>Large-Scale Comparative Analyses of Tick Genomes Elucidate Their Genetic Diversity and Vector Capacities.</title>
        <authorList>
            <consortium name="Tick Genome and Microbiome Consortium (TIGMIC)"/>
            <person name="Jia N."/>
            <person name="Wang J."/>
            <person name="Shi W."/>
            <person name="Du L."/>
            <person name="Sun Y."/>
            <person name="Zhan W."/>
            <person name="Jiang J.F."/>
            <person name="Wang Q."/>
            <person name="Zhang B."/>
            <person name="Ji P."/>
            <person name="Bell-Sakyi L."/>
            <person name="Cui X.M."/>
            <person name="Yuan T.T."/>
            <person name="Jiang B.G."/>
            <person name="Yang W.F."/>
            <person name="Lam T.T."/>
            <person name="Chang Q.C."/>
            <person name="Ding S.J."/>
            <person name="Wang X.J."/>
            <person name="Zhu J.G."/>
            <person name="Ruan X.D."/>
            <person name="Zhao L."/>
            <person name="Wei J.T."/>
            <person name="Ye R.Z."/>
            <person name="Que T.C."/>
            <person name="Du C.H."/>
            <person name="Zhou Y.H."/>
            <person name="Cheng J.X."/>
            <person name="Dai P.F."/>
            <person name="Guo W.B."/>
            <person name="Han X.H."/>
            <person name="Huang E.J."/>
            <person name="Li L.F."/>
            <person name="Wei W."/>
            <person name="Gao Y.C."/>
            <person name="Liu J.Z."/>
            <person name="Shao H.Z."/>
            <person name="Wang X."/>
            <person name="Wang C.C."/>
            <person name="Yang T.C."/>
            <person name="Huo Q.B."/>
            <person name="Li W."/>
            <person name="Chen H.Y."/>
            <person name="Chen S.E."/>
            <person name="Zhou L.G."/>
            <person name="Ni X.B."/>
            <person name="Tian J.H."/>
            <person name="Sheng Y."/>
            <person name="Liu T."/>
            <person name="Pan Y.S."/>
            <person name="Xia L.Y."/>
            <person name="Li J."/>
            <person name="Zhao F."/>
            <person name="Cao W.C."/>
        </authorList>
    </citation>
    <scope>NUCLEOTIDE SEQUENCE</scope>
    <source>
        <strain evidence="1">Rmic-2018</strain>
    </source>
</reference>
<comment type="caution">
    <text evidence="1">The sequence shown here is derived from an EMBL/GenBank/DDBJ whole genome shotgun (WGS) entry which is preliminary data.</text>
</comment>
<evidence type="ECO:0000313" key="2">
    <source>
        <dbReference type="Proteomes" id="UP000821866"/>
    </source>
</evidence>
<dbReference type="VEuPathDB" id="VectorBase:LOC119167405"/>
<dbReference type="PANTHER" id="PTHR46599:SF3">
    <property type="entry name" value="PIGGYBAC TRANSPOSABLE ELEMENT-DERIVED PROTEIN 4"/>
    <property type="match status" value="1"/>
</dbReference>
<accession>A0A9J6E3V8</accession>